<feature type="domain" description="NodB homology" evidence="6">
    <location>
        <begin position="63"/>
        <end position="303"/>
    </location>
</feature>
<accession>A0ABW5BH79</accession>
<dbReference type="Gene3D" id="3.20.20.370">
    <property type="entry name" value="Glycoside hydrolase/deacetylase"/>
    <property type="match status" value="1"/>
</dbReference>
<dbReference type="InterPro" id="IPR051398">
    <property type="entry name" value="Polysacch_Deacetylase"/>
</dbReference>
<gene>
    <name evidence="7" type="ORF">ACFSKO_01245</name>
</gene>
<protein>
    <recommendedName>
        <fullName evidence="3">Chitooligosaccharide deacetylase</fullName>
    </recommendedName>
    <alternativeName>
        <fullName evidence="5">Nodulation protein B</fullName>
    </alternativeName>
</protein>
<dbReference type="PANTHER" id="PTHR34216:SF7">
    <property type="entry name" value="POLY-BETA-1,6-N-ACETYL-D-GLUCOSAMINE N-DEACETYLASE"/>
    <property type="match status" value="1"/>
</dbReference>
<comment type="caution">
    <text evidence="7">The sequence shown here is derived from an EMBL/GenBank/DDBJ whole genome shotgun (WGS) entry which is preliminary data.</text>
</comment>
<dbReference type="InterPro" id="IPR002509">
    <property type="entry name" value="NODB_dom"/>
</dbReference>
<evidence type="ECO:0000313" key="7">
    <source>
        <dbReference type="EMBL" id="MFD2204213.1"/>
    </source>
</evidence>
<keyword evidence="8" id="KW-1185">Reference proteome</keyword>
<evidence type="ECO:0000313" key="8">
    <source>
        <dbReference type="Proteomes" id="UP001597294"/>
    </source>
</evidence>
<dbReference type="SUPFAM" id="SSF88713">
    <property type="entry name" value="Glycoside hydrolase/deacetylase"/>
    <property type="match status" value="1"/>
</dbReference>
<evidence type="ECO:0000256" key="2">
    <source>
        <dbReference type="ARBA" id="ARBA00010973"/>
    </source>
</evidence>
<organism evidence="7 8">
    <name type="scientific">Kiloniella antarctica</name>
    <dbReference type="NCBI Taxonomy" id="1550907"/>
    <lineage>
        <taxon>Bacteria</taxon>
        <taxon>Pseudomonadati</taxon>
        <taxon>Pseudomonadota</taxon>
        <taxon>Alphaproteobacteria</taxon>
        <taxon>Rhodospirillales</taxon>
        <taxon>Kiloniellaceae</taxon>
        <taxon>Kiloniella</taxon>
    </lineage>
</organism>
<evidence type="ECO:0000256" key="5">
    <source>
        <dbReference type="ARBA" id="ARBA00032976"/>
    </source>
</evidence>
<keyword evidence="4" id="KW-0732">Signal</keyword>
<dbReference type="EMBL" id="JBHUII010000001">
    <property type="protein sequence ID" value="MFD2204213.1"/>
    <property type="molecule type" value="Genomic_DNA"/>
</dbReference>
<comment type="function">
    <text evidence="1">Is involved in generating a small heat-stable compound (Nod), an acylated oligomer of N-acetylglucosamine, that stimulates mitosis in various plant protoplasts.</text>
</comment>
<dbReference type="PANTHER" id="PTHR34216">
    <property type="match status" value="1"/>
</dbReference>
<evidence type="ECO:0000256" key="4">
    <source>
        <dbReference type="ARBA" id="ARBA00022729"/>
    </source>
</evidence>
<evidence type="ECO:0000256" key="3">
    <source>
        <dbReference type="ARBA" id="ARBA00020071"/>
    </source>
</evidence>
<evidence type="ECO:0000259" key="6">
    <source>
        <dbReference type="PROSITE" id="PS51677"/>
    </source>
</evidence>
<comment type="similarity">
    <text evidence="2">Belongs to the polysaccharide deacetylase family.</text>
</comment>
<dbReference type="PROSITE" id="PS51677">
    <property type="entry name" value="NODB"/>
    <property type="match status" value="1"/>
</dbReference>
<dbReference type="RefSeq" id="WP_380247557.1">
    <property type="nucleotide sequence ID" value="NZ_JBHUII010000001.1"/>
</dbReference>
<dbReference type="InterPro" id="IPR011330">
    <property type="entry name" value="Glyco_hydro/deAcase_b/a-brl"/>
</dbReference>
<evidence type="ECO:0000256" key="1">
    <source>
        <dbReference type="ARBA" id="ARBA00003236"/>
    </source>
</evidence>
<dbReference type="CDD" id="cd10918">
    <property type="entry name" value="CE4_NodB_like_5s_6s"/>
    <property type="match status" value="1"/>
</dbReference>
<name>A0ABW5BH79_9PROT</name>
<sequence length="303" mass="34226">MSDQYRGGHVLLYHGVFLDIPSGLESRIHNVSPENFRQQITWLRQNFDIVTLEEFSISGSRKGLAAITFDDAYSSVFSNALPWLIDQKIPATVFVNSSLVEGGLFWRDKVRYIIGNQLTDDFLSYSCKAPWISRVRRERFYKDTKNPYLNSKIVSDAIDTFFQDRGLVGIVEKHLENIIARREDFLSHPLITYGNHSHSHFVLSSLTKEQQLAEITCCQSWLVQSRLEVCNLFAAPFGGSADVNEITNEILLDQGSSGLVMSRKAVNSSVNSMRSGGINTIERYMAPATLSELKDMASTLDQR</sequence>
<dbReference type="Proteomes" id="UP001597294">
    <property type="component" value="Unassembled WGS sequence"/>
</dbReference>
<reference evidence="8" key="1">
    <citation type="journal article" date="2019" name="Int. J. Syst. Evol. Microbiol.">
        <title>The Global Catalogue of Microorganisms (GCM) 10K type strain sequencing project: providing services to taxonomists for standard genome sequencing and annotation.</title>
        <authorList>
            <consortium name="The Broad Institute Genomics Platform"/>
            <consortium name="The Broad Institute Genome Sequencing Center for Infectious Disease"/>
            <person name="Wu L."/>
            <person name="Ma J."/>
        </authorList>
    </citation>
    <scope>NUCLEOTIDE SEQUENCE [LARGE SCALE GENOMIC DNA]</scope>
    <source>
        <strain evidence="8">CGMCC 4.7192</strain>
    </source>
</reference>
<proteinExistence type="inferred from homology"/>
<dbReference type="Pfam" id="PF01522">
    <property type="entry name" value="Polysacc_deac_1"/>
    <property type="match status" value="1"/>
</dbReference>